<accession>A0A127A4Q2</accession>
<gene>
    <name evidence="2" type="ORF">SA2016_3752</name>
</gene>
<dbReference type="AlphaFoldDB" id="A0A127A4Q2"/>
<dbReference type="Pfam" id="PF12724">
    <property type="entry name" value="Flavodoxin_5"/>
    <property type="match status" value="1"/>
</dbReference>
<proteinExistence type="predicted"/>
<dbReference type="InterPro" id="IPR052200">
    <property type="entry name" value="Protoporphyrinogen_IX_DH"/>
</dbReference>
<dbReference type="Gene3D" id="3.40.50.360">
    <property type="match status" value="1"/>
</dbReference>
<organism evidence="2 3">
    <name type="scientific">Sinomonas atrocyanea</name>
    <dbReference type="NCBI Taxonomy" id="37927"/>
    <lineage>
        <taxon>Bacteria</taxon>
        <taxon>Bacillati</taxon>
        <taxon>Actinomycetota</taxon>
        <taxon>Actinomycetes</taxon>
        <taxon>Micrococcales</taxon>
        <taxon>Micrococcaceae</taxon>
        <taxon>Sinomonas</taxon>
    </lineage>
</organism>
<dbReference type="EMBL" id="CP014518">
    <property type="protein sequence ID" value="AMM34409.1"/>
    <property type="molecule type" value="Genomic_DNA"/>
</dbReference>
<evidence type="ECO:0000313" key="3">
    <source>
        <dbReference type="Proteomes" id="UP000070134"/>
    </source>
</evidence>
<dbReference type="GO" id="GO:0010181">
    <property type="term" value="F:FMN binding"/>
    <property type="evidence" value="ECO:0007669"/>
    <property type="project" value="TreeGrafter"/>
</dbReference>
<keyword evidence="3" id="KW-1185">Reference proteome</keyword>
<reference evidence="2 3" key="1">
    <citation type="submission" date="2016-02" db="EMBL/GenBank/DDBJ databases">
        <title>Complete genome of Sinomonas atrocyanea KCTC 3377.</title>
        <authorList>
            <person name="Kim K.M."/>
        </authorList>
    </citation>
    <scope>NUCLEOTIDE SEQUENCE [LARGE SCALE GENOMIC DNA]</scope>
    <source>
        <strain evidence="2 3">KCTC 3377</strain>
    </source>
</reference>
<evidence type="ECO:0000313" key="2">
    <source>
        <dbReference type="EMBL" id="AMM34409.1"/>
    </source>
</evidence>
<dbReference type="GO" id="GO:0006783">
    <property type="term" value="P:heme biosynthetic process"/>
    <property type="evidence" value="ECO:0007669"/>
    <property type="project" value="TreeGrafter"/>
</dbReference>
<dbReference type="PATRIC" id="fig|37927.3.peg.3847"/>
<dbReference type="PANTHER" id="PTHR38030">
    <property type="entry name" value="PROTOPORPHYRINOGEN IX DEHYDROGENASE [MENAQUINONE]"/>
    <property type="match status" value="1"/>
</dbReference>
<feature type="domain" description="Flavodoxin" evidence="1">
    <location>
        <begin position="6"/>
        <end position="139"/>
    </location>
</feature>
<dbReference type="SUPFAM" id="SSF52218">
    <property type="entry name" value="Flavoproteins"/>
    <property type="match status" value="1"/>
</dbReference>
<dbReference type="Proteomes" id="UP000070134">
    <property type="component" value="Chromosome"/>
</dbReference>
<protein>
    <submittedName>
        <fullName evidence="2">Protoporphyrinogen oxidase</fullName>
    </submittedName>
</protein>
<dbReference type="InterPro" id="IPR029039">
    <property type="entry name" value="Flavoprotein-like_sf"/>
</dbReference>
<dbReference type="OrthoDB" id="9795729at2"/>
<dbReference type="InterPro" id="IPR026816">
    <property type="entry name" value="Flavodoxin_dom"/>
</dbReference>
<name>A0A127A4Q2_9MICC</name>
<sequence>MKRVILAYGAAGGHIAKISDVISEVLRSHDIDVTFLDVNADREADPAEYDGAVVGASIHLGRHEKHMVEFIRTYVDALNRMPSAFFSASLEVEADPDEAKGLVEQFERETGWRPDRVALFGGALVHAHYGFARRHLMKRQDEGQKPGLGTDVSRDYVYTEWDAVRRFAEDFAADVNASGTHRA</sequence>
<dbReference type="RefSeq" id="WP_066501064.1">
    <property type="nucleotide sequence ID" value="NZ_BJMO01000057.1"/>
</dbReference>
<dbReference type="STRING" id="37927.SA2016_3752"/>
<dbReference type="GO" id="GO:0070819">
    <property type="term" value="F:menaquinone-dependent protoporphyrinogen oxidase activity"/>
    <property type="evidence" value="ECO:0007669"/>
    <property type="project" value="TreeGrafter"/>
</dbReference>
<evidence type="ECO:0000259" key="1">
    <source>
        <dbReference type="Pfam" id="PF12724"/>
    </source>
</evidence>
<dbReference type="KEGG" id="satk:SA2016_3752"/>
<dbReference type="PANTHER" id="PTHR38030:SF2">
    <property type="entry name" value="PROTOPORPHYRINOGEN IX DEHYDROGENASE [QUINONE]"/>
    <property type="match status" value="1"/>
</dbReference>